<comment type="caution">
    <text evidence="1">The sequence shown here is derived from an EMBL/GenBank/DDBJ whole genome shotgun (WGS) entry which is preliminary data.</text>
</comment>
<sequence length="135" mass="15532">MNCFFLGNTTRLRYKFRGAVALTIGRGSWDMTFERNSTNWYTSGRGKTDALKVAPPHGLKLWLKIMRYSHGETNSKSFINVKTQVLYFELWKFKLNQAHSKLLEATGLRSQADLVLLLIILKISPLLNGDDSYMR</sequence>
<name>A0A9J6B0P2_SOLCO</name>
<protein>
    <submittedName>
        <fullName evidence="1">Uncharacterized protein</fullName>
    </submittedName>
</protein>
<gene>
    <name evidence="1" type="ORF">H5410_001824</name>
</gene>
<evidence type="ECO:0000313" key="2">
    <source>
        <dbReference type="Proteomes" id="UP000824120"/>
    </source>
</evidence>
<reference evidence="1 2" key="1">
    <citation type="submission" date="2020-09" db="EMBL/GenBank/DDBJ databases">
        <title>De no assembly of potato wild relative species, Solanum commersonii.</title>
        <authorList>
            <person name="Cho K."/>
        </authorList>
    </citation>
    <scope>NUCLEOTIDE SEQUENCE [LARGE SCALE GENOMIC DNA]</scope>
    <source>
        <strain evidence="1">LZ3.2</strain>
        <tissue evidence="1">Leaf</tissue>
    </source>
</reference>
<dbReference type="AlphaFoldDB" id="A0A9J6B0P2"/>
<evidence type="ECO:0000313" key="1">
    <source>
        <dbReference type="EMBL" id="KAG5630107.1"/>
    </source>
</evidence>
<organism evidence="1 2">
    <name type="scientific">Solanum commersonii</name>
    <name type="common">Commerson's wild potato</name>
    <name type="synonym">Commerson's nightshade</name>
    <dbReference type="NCBI Taxonomy" id="4109"/>
    <lineage>
        <taxon>Eukaryota</taxon>
        <taxon>Viridiplantae</taxon>
        <taxon>Streptophyta</taxon>
        <taxon>Embryophyta</taxon>
        <taxon>Tracheophyta</taxon>
        <taxon>Spermatophyta</taxon>
        <taxon>Magnoliopsida</taxon>
        <taxon>eudicotyledons</taxon>
        <taxon>Gunneridae</taxon>
        <taxon>Pentapetalae</taxon>
        <taxon>asterids</taxon>
        <taxon>lamiids</taxon>
        <taxon>Solanales</taxon>
        <taxon>Solanaceae</taxon>
        <taxon>Solanoideae</taxon>
        <taxon>Solaneae</taxon>
        <taxon>Solanum</taxon>
    </lineage>
</organism>
<accession>A0A9J6B0P2</accession>
<keyword evidence="2" id="KW-1185">Reference proteome</keyword>
<dbReference type="EMBL" id="JACXVP010000001">
    <property type="protein sequence ID" value="KAG5630107.1"/>
    <property type="molecule type" value="Genomic_DNA"/>
</dbReference>
<dbReference type="Proteomes" id="UP000824120">
    <property type="component" value="Chromosome 1"/>
</dbReference>
<proteinExistence type="predicted"/>